<gene>
    <name evidence="2" type="ORF">R5R35_001010</name>
</gene>
<feature type="compositionally biased region" description="Low complexity" evidence="1">
    <location>
        <begin position="76"/>
        <end position="96"/>
    </location>
</feature>
<sequence length="190" mass="19145">MRVVMGSRSTPPAAAAAAAPAPPPAHAPRLLAIKKESPDDEIKEYAETAMNELLGWYGYDKVDARDTQGLNLHHFASSAPPAQRSPPQVSSQAEAPGAPPARPPAAAPDASSSASGSANGDSSDAGGSSPGSARRDPAPAPAPAPTPATGSSQTSPPLLAGECALRSLSKQLRALCTNIHSFSALPHPLP</sequence>
<dbReference type="Proteomes" id="UP001378592">
    <property type="component" value="Unassembled WGS sequence"/>
</dbReference>
<feature type="compositionally biased region" description="Pro residues" evidence="1">
    <location>
        <begin position="97"/>
        <end position="106"/>
    </location>
</feature>
<dbReference type="AlphaFoldDB" id="A0AAN9ZDC9"/>
<protein>
    <submittedName>
        <fullName evidence="2">Uncharacterized protein</fullName>
    </submittedName>
</protein>
<evidence type="ECO:0000313" key="3">
    <source>
        <dbReference type="Proteomes" id="UP001378592"/>
    </source>
</evidence>
<dbReference type="InterPro" id="IPR026092">
    <property type="entry name" value="RAI2/SOBP"/>
</dbReference>
<dbReference type="GO" id="GO:0005634">
    <property type="term" value="C:nucleus"/>
    <property type="evidence" value="ECO:0007669"/>
    <property type="project" value="TreeGrafter"/>
</dbReference>
<evidence type="ECO:0000256" key="1">
    <source>
        <dbReference type="SAM" id="MobiDB-lite"/>
    </source>
</evidence>
<dbReference type="EMBL" id="JAZDUA010000061">
    <property type="protein sequence ID" value="KAK7870285.1"/>
    <property type="molecule type" value="Genomic_DNA"/>
</dbReference>
<feature type="compositionally biased region" description="Low complexity" evidence="1">
    <location>
        <begin position="107"/>
        <end position="132"/>
    </location>
</feature>
<keyword evidence="3" id="KW-1185">Reference proteome</keyword>
<proteinExistence type="predicted"/>
<dbReference type="PANTHER" id="PTHR23186:SF4">
    <property type="entry name" value="GH22790P"/>
    <property type="match status" value="1"/>
</dbReference>
<feature type="compositionally biased region" description="Low complexity" evidence="1">
    <location>
        <begin position="147"/>
        <end position="157"/>
    </location>
</feature>
<accession>A0AAN9ZDC9</accession>
<dbReference type="GO" id="GO:0048513">
    <property type="term" value="P:animal organ development"/>
    <property type="evidence" value="ECO:0007669"/>
    <property type="project" value="TreeGrafter"/>
</dbReference>
<evidence type="ECO:0000313" key="2">
    <source>
        <dbReference type="EMBL" id="KAK7870285.1"/>
    </source>
</evidence>
<feature type="region of interest" description="Disordered" evidence="1">
    <location>
        <begin position="1"/>
        <end position="28"/>
    </location>
</feature>
<comment type="caution">
    <text evidence="2">The sequence shown here is derived from an EMBL/GenBank/DDBJ whole genome shotgun (WGS) entry which is preliminary data.</text>
</comment>
<feature type="region of interest" description="Disordered" evidence="1">
    <location>
        <begin position="76"/>
        <end position="158"/>
    </location>
</feature>
<organism evidence="2 3">
    <name type="scientific">Gryllus longicercus</name>
    <dbReference type="NCBI Taxonomy" id="2509291"/>
    <lineage>
        <taxon>Eukaryota</taxon>
        <taxon>Metazoa</taxon>
        <taxon>Ecdysozoa</taxon>
        <taxon>Arthropoda</taxon>
        <taxon>Hexapoda</taxon>
        <taxon>Insecta</taxon>
        <taxon>Pterygota</taxon>
        <taxon>Neoptera</taxon>
        <taxon>Polyneoptera</taxon>
        <taxon>Orthoptera</taxon>
        <taxon>Ensifera</taxon>
        <taxon>Gryllidea</taxon>
        <taxon>Grylloidea</taxon>
        <taxon>Gryllidae</taxon>
        <taxon>Gryllinae</taxon>
        <taxon>Gryllus</taxon>
    </lineage>
</organism>
<reference evidence="2 3" key="1">
    <citation type="submission" date="2024-03" db="EMBL/GenBank/DDBJ databases">
        <title>The genome assembly and annotation of the cricket Gryllus longicercus Weissman &amp; Gray.</title>
        <authorList>
            <person name="Szrajer S."/>
            <person name="Gray D."/>
            <person name="Ylla G."/>
        </authorList>
    </citation>
    <scope>NUCLEOTIDE SEQUENCE [LARGE SCALE GENOMIC DNA]</scope>
    <source>
        <strain evidence="2">DAG 2021-001</strain>
        <tissue evidence="2">Whole body minus gut</tissue>
    </source>
</reference>
<dbReference type="PANTHER" id="PTHR23186">
    <property type="entry name" value="RETINOIC ACID-INDUCED PROTEIN 2"/>
    <property type="match status" value="1"/>
</dbReference>
<name>A0AAN9ZDC9_9ORTH</name>